<reference evidence="11" key="1">
    <citation type="journal article" date="2005" name="PLoS Biol.">
        <title>The genomes of Oryza sativa: a history of duplications.</title>
        <authorList>
            <person name="Yu J."/>
            <person name="Wang J."/>
            <person name="Lin W."/>
            <person name="Li S."/>
            <person name="Li H."/>
            <person name="Zhou J."/>
            <person name="Ni P."/>
            <person name="Dong W."/>
            <person name="Hu S."/>
            <person name="Zeng C."/>
            <person name="Zhang J."/>
            <person name="Zhang Y."/>
            <person name="Li R."/>
            <person name="Xu Z."/>
            <person name="Li S."/>
            <person name="Li X."/>
            <person name="Zheng H."/>
            <person name="Cong L."/>
            <person name="Lin L."/>
            <person name="Yin J."/>
            <person name="Geng J."/>
            <person name="Li G."/>
            <person name="Shi J."/>
            <person name="Liu J."/>
            <person name="Lv H."/>
            <person name="Li J."/>
            <person name="Wang J."/>
            <person name="Deng Y."/>
            <person name="Ran L."/>
            <person name="Shi X."/>
            <person name="Wang X."/>
            <person name="Wu Q."/>
            <person name="Li C."/>
            <person name="Ren X."/>
            <person name="Wang J."/>
            <person name="Wang X."/>
            <person name="Li D."/>
            <person name="Liu D."/>
            <person name="Zhang X."/>
            <person name="Ji Z."/>
            <person name="Zhao W."/>
            <person name="Sun Y."/>
            <person name="Zhang Z."/>
            <person name="Bao J."/>
            <person name="Han Y."/>
            <person name="Dong L."/>
            <person name="Ji J."/>
            <person name="Chen P."/>
            <person name="Wu S."/>
            <person name="Liu J."/>
            <person name="Xiao Y."/>
            <person name="Bu D."/>
            <person name="Tan J."/>
            <person name="Yang L."/>
            <person name="Ye C."/>
            <person name="Zhang J."/>
            <person name="Xu J."/>
            <person name="Zhou Y."/>
            <person name="Yu Y."/>
            <person name="Zhang B."/>
            <person name="Zhuang S."/>
            <person name="Wei H."/>
            <person name="Liu B."/>
            <person name="Lei M."/>
            <person name="Yu H."/>
            <person name="Li Y."/>
            <person name="Xu H."/>
            <person name="Wei S."/>
            <person name="He X."/>
            <person name="Fang L."/>
            <person name="Zhang Z."/>
            <person name="Zhang Y."/>
            <person name="Huang X."/>
            <person name="Su Z."/>
            <person name="Tong W."/>
            <person name="Li J."/>
            <person name="Tong Z."/>
            <person name="Li S."/>
            <person name="Ye J."/>
            <person name="Wang L."/>
            <person name="Fang L."/>
            <person name="Lei T."/>
            <person name="Chen C."/>
            <person name="Chen H."/>
            <person name="Xu Z."/>
            <person name="Li H."/>
            <person name="Huang H."/>
            <person name="Zhang F."/>
            <person name="Xu H."/>
            <person name="Li N."/>
            <person name="Zhao C."/>
            <person name="Li S."/>
            <person name="Dong L."/>
            <person name="Huang Y."/>
            <person name="Li L."/>
            <person name="Xi Y."/>
            <person name="Qi Q."/>
            <person name="Li W."/>
            <person name="Zhang B."/>
            <person name="Hu W."/>
            <person name="Zhang Y."/>
            <person name="Tian X."/>
            <person name="Jiao Y."/>
            <person name="Liang X."/>
            <person name="Jin J."/>
            <person name="Gao L."/>
            <person name="Zheng W."/>
            <person name="Hao B."/>
            <person name="Liu S."/>
            <person name="Wang W."/>
            <person name="Yuan L."/>
            <person name="Cao M."/>
            <person name="McDermott J."/>
            <person name="Samudrala R."/>
            <person name="Wang J."/>
            <person name="Wong G.K."/>
            <person name="Yang H."/>
        </authorList>
    </citation>
    <scope>NUCLEOTIDE SEQUENCE [LARGE SCALE GENOMIC DNA]</scope>
</reference>
<dbReference type="EMBL" id="CM000148">
    <property type="protein sequence ID" value="EEE51492.1"/>
    <property type="molecule type" value="Genomic_DNA"/>
</dbReference>
<keyword evidence="5" id="KW-0256">Endoplasmic reticulum</keyword>
<dbReference type="iPTMnet" id="B9G8Y6"/>
<evidence type="ECO:0000313" key="11">
    <source>
        <dbReference type="EMBL" id="EEE51492.1"/>
    </source>
</evidence>
<dbReference type="InterPro" id="IPR016482">
    <property type="entry name" value="SecG/Sec61-beta/Sbh"/>
</dbReference>
<evidence type="ECO:0008006" key="12">
    <source>
        <dbReference type="Google" id="ProtNLM"/>
    </source>
</evidence>
<dbReference type="GO" id="GO:0005784">
    <property type="term" value="C:Sec61 translocon complex"/>
    <property type="evidence" value="ECO:0007669"/>
    <property type="project" value="InterPro"/>
</dbReference>
<keyword evidence="8" id="KW-0811">Translocation</keyword>
<dbReference type="InterPro" id="IPR030671">
    <property type="entry name" value="Sec61-beta/Sbh"/>
</dbReference>
<organism evidence="11">
    <name type="scientific">Oryza sativa subsp. japonica</name>
    <name type="common">Rice</name>
    <dbReference type="NCBI Taxonomy" id="39947"/>
    <lineage>
        <taxon>Eukaryota</taxon>
        <taxon>Viridiplantae</taxon>
        <taxon>Streptophyta</taxon>
        <taxon>Embryophyta</taxon>
        <taxon>Tracheophyta</taxon>
        <taxon>Spermatophyta</taxon>
        <taxon>Magnoliopsida</taxon>
        <taxon>Liliopsida</taxon>
        <taxon>Poales</taxon>
        <taxon>Poaceae</taxon>
        <taxon>BOP clade</taxon>
        <taxon>Oryzoideae</taxon>
        <taxon>Oryzeae</taxon>
        <taxon>Oryzinae</taxon>
        <taxon>Oryza</taxon>
        <taxon>Oryza sativa</taxon>
    </lineage>
</organism>
<sequence>MLRFYTDEAPGLRLSPTMVLVMSLCFIGFVTALHVFGKLYRSRTAASASA</sequence>
<dbReference type="Pfam" id="PF03911">
    <property type="entry name" value="Sec61_beta"/>
    <property type="match status" value="1"/>
</dbReference>
<dbReference type="Proteomes" id="UP000007752">
    <property type="component" value="Chromosome 11"/>
</dbReference>
<keyword evidence="6" id="KW-0653">Protein transport</keyword>
<comment type="subcellular location">
    <subcellularLocation>
        <location evidence="1">Endoplasmic reticulum membrane</location>
        <topology evidence="1">Single-pass membrane protein</topology>
    </subcellularLocation>
</comment>
<keyword evidence="3" id="KW-0813">Transport</keyword>
<evidence type="ECO:0000256" key="8">
    <source>
        <dbReference type="ARBA" id="ARBA00023010"/>
    </source>
</evidence>
<reference evidence="11" key="2">
    <citation type="submission" date="2008-12" db="EMBL/GenBank/DDBJ databases">
        <title>Improved gene annotation of the rice (Oryza sativa) genomes.</title>
        <authorList>
            <person name="Wang J."/>
            <person name="Li R."/>
            <person name="Fan W."/>
            <person name="Huang Q."/>
            <person name="Zhang J."/>
            <person name="Zhou Y."/>
            <person name="Hu Y."/>
            <person name="Zi S."/>
            <person name="Li J."/>
            <person name="Ni P."/>
            <person name="Zheng H."/>
            <person name="Zhang Y."/>
            <person name="Zhao M."/>
            <person name="Hao Q."/>
            <person name="McDermott J."/>
            <person name="Samudrala R."/>
            <person name="Kristiansen K."/>
            <person name="Wong G.K.-S."/>
        </authorList>
    </citation>
    <scope>NUCLEOTIDE SEQUENCE</scope>
</reference>
<evidence type="ECO:0000256" key="6">
    <source>
        <dbReference type="ARBA" id="ARBA00022927"/>
    </source>
</evidence>
<proteinExistence type="inferred from homology"/>
<evidence type="ECO:0000256" key="7">
    <source>
        <dbReference type="ARBA" id="ARBA00022989"/>
    </source>
</evidence>
<evidence type="ECO:0000256" key="9">
    <source>
        <dbReference type="ARBA" id="ARBA00023136"/>
    </source>
</evidence>
<dbReference type="GO" id="GO:0006886">
    <property type="term" value="P:intracellular protein transport"/>
    <property type="evidence" value="ECO:0007669"/>
    <property type="project" value="InterPro"/>
</dbReference>
<keyword evidence="4 10" id="KW-0812">Transmembrane</keyword>
<feature type="transmembrane region" description="Helical" evidence="10">
    <location>
        <begin position="20"/>
        <end position="40"/>
    </location>
</feature>
<protein>
    <recommendedName>
        <fullName evidence="12">Protein transport protein Sec61 subunit beta</fullName>
    </recommendedName>
</protein>
<gene>
    <name evidence="11" type="ORF">OsJ_32647</name>
</gene>
<evidence type="ECO:0000256" key="2">
    <source>
        <dbReference type="ARBA" id="ARBA00006103"/>
    </source>
</evidence>
<evidence type="ECO:0000256" key="1">
    <source>
        <dbReference type="ARBA" id="ARBA00004389"/>
    </source>
</evidence>
<name>B9G8Y6_ORYSJ</name>
<dbReference type="AlphaFoldDB" id="B9G8Y6"/>
<keyword evidence="9 10" id="KW-0472">Membrane</keyword>
<evidence type="ECO:0000256" key="4">
    <source>
        <dbReference type="ARBA" id="ARBA00022692"/>
    </source>
</evidence>
<comment type="similarity">
    <text evidence="2">Belongs to the SEC61-beta family.</text>
</comment>
<evidence type="ECO:0000256" key="3">
    <source>
        <dbReference type="ARBA" id="ARBA00022448"/>
    </source>
</evidence>
<keyword evidence="7 10" id="KW-1133">Transmembrane helix</keyword>
<accession>B9G8Y6</accession>
<evidence type="ECO:0000256" key="10">
    <source>
        <dbReference type="SAM" id="Phobius"/>
    </source>
</evidence>
<evidence type="ECO:0000256" key="5">
    <source>
        <dbReference type="ARBA" id="ARBA00022824"/>
    </source>
</evidence>
<dbReference type="PANTHER" id="PTHR13509">
    <property type="entry name" value="SEC61 SUBUNIT BETA"/>
    <property type="match status" value="1"/>
</dbReference>